<sequence length="563" mass="61204">MGSVVGITAYLQAKNELSPQLTKVAQMTKNAAKEMLQLDDATQEMIKEMRKMKQAAEQSARGFNREIDKMQREIQDLKKQLGGLDTTRAMPKVSIDDQARREIAAVRQEIKALDGTKAKVQVEAAEAGGTLMAGGVVGGIAAYGGAGLLDQLTLETQANARRALLGDTPEELSRFQRQAQDLSMINPNVDRTYIKDLMTQATRFDSGNGTEITKQALQLNAIRPDLGGVEEYQKTMFAMQQAWKDITDVGRFGDTLAEIANTTTDIRGEALDSIVEYSTQVTKFLDTPEKLAALTKEMNDLWSIDKGFDSLKESTIKLDKQGDMVNVLKTAYEAQGMDSEKAQKRAETESKTISTAIHSDSVADNQFAVAALLQTFGGIQDQKVRQELLNELGAGPGEDIAKAYAPLLQAAGRIGMADASQFNYQGKLDQSFKTFQDNDPLRGFLEAKTMLSNELTSLGFVIAEDFAPAIKWAAERIKDFKVFLDSLPKETAAIAFVGVVGTASLALWGLWAATKKAARSLLSLPSDMIRKRLGGDVPDIDLPDGPDKKGKGARVESASGGTR</sequence>
<keyword evidence="5" id="KW-1185">Reference proteome</keyword>
<reference evidence="4 5" key="1">
    <citation type="submission" date="2021-01" db="EMBL/GenBank/DDBJ databases">
        <title>Identification of strong promoters based on the transcriptome of Brevibacillus choshinensis.</title>
        <authorList>
            <person name="Yao D."/>
            <person name="Zhang K."/>
            <person name="Wu J."/>
        </authorList>
    </citation>
    <scope>NUCLEOTIDE SEQUENCE [LARGE SCALE GENOMIC DNA]</scope>
    <source>
        <strain evidence="4 5">HPD31-SP3</strain>
    </source>
</reference>
<feature type="compositionally biased region" description="Basic and acidic residues" evidence="2">
    <location>
        <begin position="545"/>
        <end position="554"/>
    </location>
</feature>
<proteinExistence type="predicted"/>
<gene>
    <name evidence="4" type="ORF">JNE38_16510</name>
</gene>
<keyword evidence="3" id="KW-0472">Membrane</keyword>
<accession>A0ABX7FJS1</accession>
<name>A0ABX7FJS1_BRECH</name>
<feature type="coiled-coil region" evidence="1">
    <location>
        <begin position="24"/>
        <end position="87"/>
    </location>
</feature>
<organism evidence="4 5">
    <name type="scientific">Brevibacillus choshinensis</name>
    <dbReference type="NCBI Taxonomy" id="54911"/>
    <lineage>
        <taxon>Bacteria</taxon>
        <taxon>Bacillati</taxon>
        <taxon>Bacillota</taxon>
        <taxon>Bacilli</taxon>
        <taxon>Bacillales</taxon>
        <taxon>Paenibacillaceae</taxon>
        <taxon>Brevibacillus</taxon>
    </lineage>
</organism>
<dbReference type="RefSeq" id="WP_203254763.1">
    <property type="nucleotide sequence ID" value="NZ_CP069127.1"/>
</dbReference>
<keyword evidence="3" id="KW-0812">Transmembrane</keyword>
<evidence type="ECO:0000313" key="5">
    <source>
        <dbReference type="Proteomes" id="UP000596248"/>
    </source>
</evidence>
<keyword evidence="1" id="KW-0175">Coiled coil</keyword>
<protein>
    <submittedName>
        <fullName evidence="4">YlbF family regulator</fullName>
    </submittedName>
</protein>
<keyword evidence="3" id="KW-1133">Transmembrane helix</keyword>
<evidence type="ECO:0000256" key="3">
    <source>
        <dbReference type="SAM" id="Phobius"/>
    </source>
</evidence>
<evidence type="ECO:0000256" key="2">
    <source>
        <dbReference type="SAM" id="MobiDB-lite"/>
    </source>
</evidence>
<feature type="region of interest" description="Disordered" evidence="2">
    <location>
        <begin position="535"/>
        <end position="563"/>
    </location>
</feature>
<feature type="transmembrane region" description="Helical" evidence="3">
    <location>
        <begin position="492"/>
        <end position="513"/>
    </location>
</feature>
<evidence type="ECO:0000256" key="1">
    <source>
        <dbReference type="SAM" id="Coils"/>
    </source>
</evidence>
<dbReference type="EMBL" id="CP069127">
    <property type="protein sequence ID" value="QRG65245.1"/>
    <property type="molecule type" value="Genomic_DNA"/>
</dbReference>
<dbReference type="Proteomes" id="UP000596248">
    <property type="component" value="Chromosome"/>
</dbReference>
<evidence type="ECO:0000313" key="4">
    <source>
        <dbReference type="EMBL" id="QRG65245.1"/>
    </source>
</evidence>